<dbReference type="EMBL" id="KQ434860">
    <property type="protein sequence ID" value="KZC08919.1"/>
    <property type="molecule type" value="Genomic_DNA"/>
</dbReference>
<evidence type="ECO:0000313" key="2">
    <source>
        <dbReference type="Proteomes" id="UP000076502"/>
    </source>
</evidence>
<dbReference type="AlphaFoldDB" id="A0A154PAJ0"/>
<sequence length="59" mass="6727">MVIYETEESMNTAKKKWQITDSIDMKQNYSPGTMKREKNLTHGSSSFDANIPGSIIFLI</sequence>
<proteinExistence type="predicted"/>
<protein>
    <submittedName>
        <fullName evidence="1">Uncharacterized protein</fullName>
    </submittedName>
</protein>
<reference evidence="1 2" key="1">
    <citation type="submission" date="2015-07" db="EMBL/GenBank/DDBJ databases">
        <title>The genome of Dufourea novaeangliae.</title>
        <authorList>
            <person name="Pan H."/>
            <person name="Kapheim K."/>
        </authorList>
    </citation>
    <scope>NUCLEOTIDE SEQUENCE [LARGE SCALE GENOMIC DNA]</scope>
    <source>
        <strain evidence="1">0120121106</strain>
        <tissue evidence="1">Whole body</tissue>
    </source>
</reference>
<dbReference type="Proteomes" id="UP000076502">
    <property type="component" value="Unassembled WGS sequence"/>
</dbReference>
<name>A0A154PAJ0_DUFNO</name>
<organism evidence="1 2">
    <name type="scientific">Dufourea novaeangliae</name>
    <name type="common">Sweat bee</name>
    <dbReference type="NCBI Taxonomy" id="178035"/>
    <lineage>
        <taxon>Eukaryota</taxon>
        <taxon>Metazoa</taxon>
        <taxon>Ecdysozoa</taxon>
        <taxon>Arthropoda</taxon>
        <taxon>Hexapoda</taxon>
        <taxon>Insecta</taxon>
        <taxon>Pterygota</taxon>
        <taxon>Neoptera</taxon>
        <taxon>Endopterygota</taxon>
        <taxon>Hymenoptera</taxon>
        <taxon>Apocrita</taxon>
        <taxon>Aculeata</taxon>
        <taxon>Apoidea</taxon>
        <taxon>Anthophila</taxon>
        <taxon>Halictidae</taxon>
        <taxon>Rophitinae</taxon>
        <taxon>Dufourea</taxon>
    </lineage>
</organism>
<accession>A0A154PAJ0</accession>
<evidence type="ECO:0000313" key="1">
    <source>
        <dbReference type="EMBL" id="KZC08919.1"/>
    </source>
</evidence>
<gene>
    <name evidence="1" type="ORF">WN55_00310</name>
</gene>
<keyword evidence="2" id="KW-1185">Reference proteome</keyword>